<dbReference type="EMBL" id="KN824281">
    <property type="protein sequence ID" value="KIM31829.1"/>
    <property type="molecule type" value="Genomic_DNA"/>
</dbReference>
<dbReference type="AlphaFoldDB" id="A0A0C3BI80"/>
<reference evidence="2 3" key="1">
    <citation type="submission" date="2014-04" db="EMBL/GenBank/DDBJ databases">
        <authorList>
            <consortium name="DOE Joint Genome Institute"/>
            <person name="Kuo A."/>
            <person name="Zuccaro A."/>
            <person name="Kohler A."/>
            <person name="Nagy L.G."/>
            <person name="Floudas D."/>
            <person name="Copeland A."/>
            <person name="Barry K.W."/>
            <person name="Cichocki N."/>
            <person name="Veneault-Fourrey C."/>
            <person name="LaButti K."/>
            <person name="Lindquist E.A."/>
            <person name="Lipzen A."/>
            <person name="Lundell T."/>
            <person name="Morin E."/>
            <person name="Murat C."/>
            <person name="Sun H."/>
            <person name="Tunlid A."/>
            <person name="Henrissat B."/>
            <person name="Grigoriev I.V."/>
            <person name="Hibbett D.S."/>
            <person name="Martin F."/>
            <person name="Nordberg H.P."/>
            <person name="Cantor M.N."/>
            <person name="Hua S.X."/>
        </authorList>
    </citation>
    <scope>NUCLEOTIDE SEQUENCE [LARGE SCALE GENOMIC DNA]</scope>
    <source>
        <strain evidence="2 3">MAFF 305830</strain>
    </source>
</reference>
<evidence type="ECO:0000259" key="1">
    <source>
        <dbReference type="Pfam" id="PF13649"/>
    </source>
</evidence>
<name>A0A0C3BI80_SERVB</name>
<keyword evidence="3" id="KW-1185">Reference proteome</keyword>
<protein>
    <recommendedName>
        <fullName evidence="1">Methyltransferase domain-containing protein</fullName>
    </recommendedName>
</protein>
<dbReference type="Pfam" id="PF13649">
    <property type="entry name" value="Methyltransf_25"/>
    <property type="match status" value="1"/>
</dbReference>
<evidence type="ECO:0000313" key="2">
    <source>
        <dbReference type="EMBL" id="KIM31829.1"/>
    </source>
</evidence>
<proteinExistence type="predicted"/>
<dbReference type="OrthoDB" id="2013972at2759"/>
<reference evidence="3" key="2">
    <citation type="submission" date="2015-01" db="EMBL/GenBank/DDBJ databases">
        <title>Evolutionary Origins and Diversification of the Mycorrhizal Mutualists.</title>
        <authorList>
            <consortium name="DOE Joint Genome Institute"/>
            <consortium name="Mycorrhizal Genomics Consortium"/>
            <person name="Kohler A."/>
            <person name="Kuo A."/>
            <person name="Nagy L.G."/>
            <person name="Floudas D."/>
            <person name="Copeland A."/>
            <person name="Barry K.W."/>
            <person name="Cichocki N."/>
            <person name="Veneault-Fourrey C."/>
            <person name="LaButti K."/>
            <person name="Lindquist E.A."/>
            <person name="Lipzen A."/>
            <person name="Lundell T."/>
            <person name="Morin E."/>
            <person name="Murat C."/>
            <person name="Riley R."/>
            <person name="Ohm R."/>
            <person name="Sun H."/>
            <person name="Tunlid A."/>
            <person name="Henrissat B."/>
            <person name="Grigoriev I.V."/>
            <person name="Hibbett D.S."/>
            <person name="Martin F."/>
        </authorList>
    </citation>
    <scope>NUCLEOTIDE SEQUENCE [LARGE SCALE GENOMIC DNA]</scope>
    <source>
        <strain evidence="3">MAFF 305830</strain>
    </source>
</reference>
<dbReference type="InterPro" id="IPR029063">
    <property type="entry name" value="SAM-dependent_MTases_sf"/>
</dbReference>
<dbReference type="Gene3D" id="3.40.50.150">
    <property type="entry name" value="Vaccinia Virus protein VP39"/>
    <property type="match status" value="1"/>
</dbReference>
<organism evidence="2 3">
    <name type="scientific">Serendipita vermifera MAFF 305830</name>
    <dbReference type="NCBI Taxonomy" id="933852"/>
    <lineage>
        <taxon>Eukaryota</taxon>
        <taxon>Fungi</taxon>
        <taxon>Dikarya</taxon>
        <taxon>Basidiomycota</taxon>
        <taxon>Agaricomycotina</taxon>
        <taxon>Agaricomycetes</taxon>
        <taxon>Sebacinales</taxon>
        <taxon>Serendipitaceae</taxon>
        <taxon>Serendipita</taxon>
    </lineage>
</organism>
<dbReference type="HOGENOM" id="CLU_093259_2_2_1"/>
<sequence>MSNAKDTPKELYALPHASLIEEGGRLDEQHNSLKILLDGLFPCPEVVAKVMMDGEAHTKSMLDLGSGSGAWCIDVANQFPQAQVIGIDIAPNLQKTSPPNCRFELWDINKGLSPFYGQFDLVHMRFTSGVHVILTLNTP</sequence>
<evidence type="ECO:0000313" key="3">
    <source>
        <dbReference type="Proteomes" id="UP000054097"/>
    </source>
</evidence>
<dbReference type="InterPro" id="IPR041698">
    <property type="entry name" value="Methyltransf_25"/>
</dbReference>
<dbReference type="SUPFAM" id="SSF53335">
    <property type="entry name" value="S-adenosyl-L-methionine-dependent methyltransferases"/>
    <property type="match status" value="1"/>
</dbReference>
<feature type="domain" description="Methyltransferase" evidence="1">
    <location>
        <begin position="62"/>
        <end position="127"/>
    </location>
</feature>
<dbReference type="Proteomes" id="UP000054097">
    <property type="component" value="Unassembled WGS sequence"/>
</dbReference>
<dbReference type="CDD" id="cd02440">
    <property type="entry name" value="AdoMet_MTases"/>
    <property type="match status" value="1"/>
</dbReference>
<accession>A0A0C3BI80</accession>
<gene>
    <name evidence="2" type="ORF">M408DRAFT_21038</name>
</gene>